<dbReference type="PANTHER" id="PTHR35569:SF1">
    <property type="entry name" value="CYANAMIDE HYDRATASE DDI2-RELATED"/>
    <property type="match status" value="1"/>
</dbReference>
<feature type="domain" description="HD" evidence="2">
    <location>
        <begin position="71"/>
        <end position="162"/>
    </location>
</feature>
<dbReference type="OrthoDB" id="2378324at2759"/>
<sequence length="266" mass="28843">MATSATPNSTPRMPPPTTPRAAQRVPQSLKVPIHALEARLAKPIAGITFPSSPLLSATLEYVSRHSVPVALNHVIRCSYFALIIARKLPKLDGATPVLIVLATLMHDLGWDPTGALISPDKRYEVDGANAARDFLRLNDPDMAEADVQLIWDAIALHTTASIAWYKEPEVAATSYGVMADYFGPDLLGGKVITKDEWKEVIAAFPNTGFADSVRGIMCALCKSKPQTTYDNLLAGFGEDYVAGYKVKGNRLVDHLEAGLDKLKTMD</sequence>
<dbReference type="InterPro" id="IPR006674">
    <property type="entry name" value="HD_domain"/>
</dbReference>
<keyword evidence="4" id="KW-1185">Reference proteome</keyword>
<feature type="region of interest" description="Disordered" evidence="1">
    <location>
        <begin position="1"/>
        <end position="26"/>
    </location>
</feature>
<reference evidence="3 4" key="1">
    <citation type="journal article" date="2015" name="Fungal Genet. Biol.">
        <title>Evolution of novel wood decay mechanisms in Agaricales revealed by the genome sequences of Fistulina hepatica and Cylindrobasidium torrendii.</title>
        <authorList>
            <person name="Floudas D."/>
            <person name="Held B.W."/>
            <person name="Riley R."/>
            <person name="Nagy L.G."/>
            <person name="Koehler G."/>
            <person name="Ransdell A.S."/>
            <person name="Younus H."/>
            <person name="Chow J."/>
            <person name="Chiniquy J."/>
            <person name="Lipzen A."/>
            <person name="Tritt A."/>
            <person name="Sun H."/>
            <person name="Haridas S."/>
            <person name="LaButti K."/>
            <person name="Ohm R.A."/>
            <person name="Kues U."/>
            <person name="Blanchette R.A."/>
            <person name="Grigoriev I.V."/>
            <person name="Minto R.E."/>
            <person name="Hibbett D.S."/>
        </authorList>
    </citation>
    <scope>NUCLEOTIDE SEQUENCE [LARGE SCALE GENOMIC DNA]</scope>
    <source>
        <strain evidence="3 4">FP15055 ss-10</strain>
    </source>
</reference>
<accession>A0A0D7BA08</accession>
<dbReference type="CDD" id="cd00077">
    <property type="entry name" value="HDc"/>
    <property type="match status" value="1"/>
</dbReference>
<dbReference type="PANTHER" id="PTHR35569">
    <property type="entry name" value="CYANAMIDE HYDRATASE DDI2-RELATED"/>
    <property type="match status" value="1"/>
</dbReference>
<dbReference type="SUPFAM" id="SSF109604">
    <property type="entry name" value="HD-domain/PDEase-like"/>
    <property type="match status" value="1"/>
</dbReference>
<protein>
    <recommendedName>
        <fullName evidence="2">HD domain-containing protein</fullName>
    </recommendedName>
</protein>
<evidence type="ECO:0000259" key="2">
    <source>
        <dbReference type="Pfam" id="PF01966"/>
    </source>
</evidence>
<dbReference type="STRING" id="1314674.A0A0D7BA08"/>
<evidence type="ECO:0000313" key="4">
    <source>
        <dbReference type="Proteomes" id="UP000054007"/>
    </source>
</evidence>
<gene>
    <name evidence="3" type="ORF">CYLTODRAFT_422562</name>
</gene>
<proteinExistence type="predicted"/>
<feature type="compositionally biased region" description="Low complexity" evidence="1">
    <location>
        <begin position="1"/>
        <end position="11"/>
    </location>
</feature>
<evidence type="ECO:0000313" key="3">
    <source>
        <dbReference type="EMBL" id="KIY67378.1"/>
    </source>
</evidence>
<dbReference type="Proteomes" id="UP000054007">
    <property type="component" value="Unassembled WGS sequence"/>
</dbReference>
<dbReference type="Pfam" id="PF01966">
    <property type="entry name" value="HD"/>
    <property type="match status" value="1"/>
</dbReference>
<dbReference type="Gene3D" id="1.10.3210.10">
    <property type="entry name" value="Hypothetical protein af1432"/>
    <property type="match status" value="1"/>
</dbReference>
<name>A0A0D7BA08_9AGAR</name>
<evidence type="ECO:0000256" key="1">
    <source>
        <dbReference type="SAM" id="MobiDB-lite"/>
    </source>
</evidence>
<organism evidence="3 4">
    <name type="scientific">Cylindrobasidium torrendii FP15055 ss-10</name>
    <dbReference type="NCBI Taxonomy" id="1314674"/>
    <lineage>
        <taxon>Eukaryota</taxon>
        <taxon>Fungi</taxon>
        <taxon>Dikarya</taxon>
        <taxon>Basidiomycota</taxon>
        <taxon>Agaricomycotina</taxon>
        <taxon>Agaricomycetes</taxon>
        <taxon>Agaricomycetidae</taxon>
        <taxon>Agaricales</taxon>
        <taxon>Marasmiineae</taxon>
        <taxon>Physalacriaceae</taxon>
        <taxon>Cylindrobasidium</taxon>
    </lineage>
</organism>
<dbReference type="AlphaFoldDB" id="A0A0D7BA08"/>
<dbReference type="EMBL" id="KN880527">
    <property type="protein sequence ID" value="KIY67378.1"/>
    <property type="molecule type" value="Genomic_DNA"/>
</dbReference>
<dbReference type="InterPro" id="IPR003607">
    <property type="entry name" value="HD/PDEase_dom"/>
</dbReference>